<evidence type="ECO:0000256" key="1">
    <source>
        <dbReference type="SAM" id="Phobius"/>
    </source>
</evidence>
<dbReference type="AlphaFoldDB" id="A0A8X6VDA7"/>
<comment type="caution">
    <text evidence="2">The sequence shown here is derived from an EMBL/GenBank/DDBJ whole genome shotgun (WGS) entry which is preliminary data.</text>
</comment>
<protein>
    <submittedName>
        <fullName evidence="2">Uncharacterized protein</fullName>
    </submittedName>
</protein>
<evidence type="ECO:0000313" key="3">
    <source>
        <dbReference type="Proteomes" id="UP000887159"/>
    </source>
</evidence>
<dbReference type="EMBL" id="BMAU01021240">
    <property type="protein sequence ID" value="GFY03713.1"/>
    <property type="molecule type" value="Genomic_DNA"/>
</dbReference>
<gene>
    <name evidence="2" type="primary">NCL1_33470</name>
    <name evidence="2" type="ORF">TNCV_3666231</name>
</gene>
<reference evidence="2" key="1">
    <citation type="submission" date="2020-08" db="EMBL/GenBank/DDBJ databases">
        <title>Multicomponent nature underlies the extraordinary mechanical properties of spider dragline silk.</title>
        <authorList>
            <person name="Kono N."/>
            <person name="Nakamura H."/>
            <person name="Mori M."/>
            <person name="Yoshida Y."/>
            <person name="Ohtoshi R."/>
            <person name="Malay A.D."/>
            <person name="Moran D.A.P."/>
            <person name="Tomita M."/>
            <person name="Numata K."/>
            <person name="Arakawa K."/>
        </authorList>
    </citation>
    <scope>NUCLEOTIDE SEQUENCE</scope>
</reference>
<dbReference type="Proteomes" id="UP000887159">
    <property type="component" value="Unassembled WGS sequence"/>
</dbReference>
<evidence type="ECO:0000313" key="2">
    <source>
        <dbReference type="EMBL" id="GFY03713.1"/>
    </source>
</evidence>
<accession>A0A8X6VDA7</accession>
<keyword evidence="1" id="KW-0812">Transmembrane</keyword>
<proteinExistence type="predicted"/>
<name>A0A8X6VDA7_TRICX</name>
<keyword evidence="3" id="KW-1185">Reference proteome</keyword>
<keyword evidence="1" id="KW-0472">Membrane</keyword>
<organism evidence="2 3">
    <name type="scientific">Trichonephila clavipes</name>
    <name type="common">Golden silk orbweaver</name>
    <name type="synonym">Nephila clavipes</name>
    <dbReference type="NCBI Taxonomy" id="2585209"/>
    <lineage>
        <taxon>Eukaryota</taxon>
        <taxon>Metazoa</taxon>
        <taxon>Ecdysozoa</taxon>
        <taxon>Arthropoda</taxon>
        <taxon>Chelicerata</taxon>
        <taxon>Arachnida</taxon>
        <taxon>Araneae</taxon>
        <taxon>Araneomorphae</taxon>
        <taxon>Entelegynae</taxon>
        <taxon>Araneoidea</taxon>
        <taxon>Nephilidae</taxon>
        <taxon>Trichonephila</taxon>
    </lineage>
</organism>
<sequence>MGSIITIREMRQDFMPLNFPVEYINLIVQLLVLFNAYKKTGSCHRRIPLSRATSCLRIPAKDVPRYALVHPESSVRDINKTFPTQNRLCGTYYIRKVHILIIQSWRRN</sequence>
<keyword evidence="1" id="KW-1133">Transmembrane helix</keyword>
<feature type="transmembrane region" description="Helical" evidence="1">
    <location>
        <begin position="20"/>
        <end position="37"/>
    </location>
</feature>